<sequence length="109" mass="12170">MPFHSPVPSPATRADVWNHDNAQCHVHYQLLADVEADVLCRVLNHFALQLLVPQRVAVIQQDDTLHIEVELAGLSWHRARVIGDKLRNLISVISVELQLLEASPLQATG</sequence>
<organism evidence="1 2">
    <name type="scientific">Pseudomonas saponiphila</name>
    <dbReference type="NCBI Taxonomy" id="556534"/>
    <lineage>
        <taxon>Bacteria</taxon>
        <taxon>Pseudomonadati</taxon>
        <taxon>Pseudomonadota</taxon>
        <taxon>Gammaproteobacteria</taxon>
        <taxon>Pseudomonadales</taxon>
        <taxon>Pseudomonadaceae</taxon>
        <taxon>Pseudomonas</taxon>
    </lineage>
</organism>
<dbReference type="Proteomes" id="UP000198982">
    <property type="component" value="Unassembled WGS sequence"/>
</dbReference>
<dbReference type="AlphaFoldDB" id="A0A1H4J3X1"/>
<evidence type="ECO:0000313" key="1">
    <source>
        <dbReference type="EMBL" id="SEB41020.1"/>
    </source>
</evidence>
<name>A0A1H4J3X1_9PSED</name>
<accession>A0A1H4J3X1</accession>
<evidence type="ECO:0000313" key="2">
    <source>
        <dbReference type="Proteomes" id="UP000198982"/>
    </source>
</evidence>
<reference evidence="2" key="1">
    <citation type="submission" date="2016-10" db="EMBL/GenBank/DDBJ databases">
        <authorList>
            <person name="Varghese N."/>
            <person name="Submissions S."/>
        </authorList>
    </citation>
    <scope>NUCLEOTIDE SEQUENCE [LARGE SCALE GENOMIC DNA]</scope>
    <source>
        <strain evidence="2">DSM 9751</strain>
    </source>
</reference>
<proteinExistence type="predicted"/>
<gene>
    <name evidence="1" type="ORF">SAMN05216178_0046</name>
</gene>
<dbReference type="EMBL" id="FNTJ01000001">
    <property type="protein sequence ID" value="SEB41020.1"/>
    <property type="molecule type" value="Genomic_DNA"/>
</dbReference>
<keyword evidence="2" id="KW-1185">Reference proteome</keyword>
<dbReference type="RefSeq" id="WP_092308552.1">
    <property type="nucleotide sequence ID" value="NZ_FNTJ01000001.1"/>
</dbReference>
<protein>
    <submittedName>
        <fullName evidence="1">Uncharacterized protein</fullName>
    </submittedName>
</protein>